<dbReference type="AlphaFoldDB" id="A0AAV4BQM5"/>
<evidence type="ECO:0000313" key="2">
    <source>
        <dbReference type="EMBL" id="GFO21405.1"/>
    </source>
</evidence>
<dbReference type="Proteomes" id="UP000735302">
    <property type="component" value="Unassembled WGS sequence"/>
</dbReference>
<feature type="compositionally biased region" description="Basic and acidic residues" evidence="1">
    <location>
        <begin position="10"/>
        <end position="38"/>
    </location>
</feature>
<name>A0AAV4BQM5_9GAST</name>
<protein>
    <submittedName>
        <fullName evidence="2">Uncharacterized protein</fullName>
    </submittedName>
</protein>
<feature type="region of interest" description="Disordered" evidence="1">
    <location>
        <begin position="1"/>
        <end position="38"/>
    </location>
</feature>
<comment type="caution">
    <text evidence="2">The sequence shown here is derived from an EMBL/GenBank/DDBJ whole genome shotgun (WGS) entry which is preliminary data.</text>
</comment>
<reference evidence="2 3" key="1">
    <citation type="journal article" date="2021" name="Elife">
        <title>Chloroplast acquisition without the gene transfer in kleptoplastic sea slugs, Plakobranchus ocellatus.</title>
        <authorList>
            <person name="Maeda T."/>
            <person name="Takahashi S."/>
            <person name="Yoshida T."/>
            <person name="Shimamura S."/>
            <person name="Takaki Y."/>
            <person name="Nagai Y."/>
            <person name="Toyoda A."/>
            <person name="Suzuki Y."/>
            <person name="Arimoto A."/>
            <person name="Ishii H."/>
            <person name="Satoh N."/>
            <person name="Nishiyama T."/>
            <person name="Hasebe M."/>
            <person name="Maruyama T."/>
            <person name="Minagawa J."/>
            <person name="Obokata J."/>
            <person name="Shigenobu S."/>
        </authorList>
    </citation>
    <scope>NUCLEOTIDE SEQUENCE [LARGE SCALE GENOMIC DNA]</scope>
</reference>
<keyword evidence="3" id="KW-1185">Reference proteome</keyword>
<evidence type="ECO:0000313" key="3">
    <source>
        <dbReference type="Proteomes" id="UP000735302"/>
    </source>
</evidence>
<organism evidence="2 3">
    <name type="scientific">Plakobranchus ocellatus</name>
    <dbReference type="NCBI Taxonomy" id="259542"/>
    <lineage>
        <taxon>Eukaryota</taxon>
        <taxon>Metazoa</taxon>
        <taxon>Spiralia</taxon>
        <taxon>Lophotrochozoa</taxon>
        <taxon>Mollusca</taxon>
        <taxon>Gastropoda</taxon>
        <taxon>Heterobranchia</taxon>
        <taxon>Euthyneura</taxon>
        <taxon>Panpulmonata</taxon>
        <taxon>Sacoglossa</taxon>
        <taxon>Placobranchoidea</taxon>
        <taxon>Plakobranchidae</taxon>
        <taxon>Plakobranchus</taxon>
    </lineage>
</organism>
<gene>
    <name evidence="2" type="ORF">PoB_004791000</name>
</gene>
<proteinExistence type="predicted"/>
<dbReference type="EMBL" id="BLXT01005252">
    <property type="protein sequence ID" value="GFO21405.1"/>
    <property type="molecule type" value="Genomic_DNA"/>
</dbReference>
<sequence length="155" mass="17296">MEPTGQQASRIKEKALNTRRNDQEAETKKSGSSKRELQKITLNRGEWKAASGDPCPRKAFSSTIANLSLLLNHSKSQPSPQSAQISAFSSISLNLSLLLNQIKSQPPSSFSSNRNGCYRARFTKARGRNRRCQILIPLGRSVSRLEMIFSPTKQY</sequence>
<evidence type="ECO:0000256" key="1">
    <source>
        <dbReference type="SAM" id="MobiDB-lite"/>
    </source>
</evidence>
<accession>A0AAV4BQM5</accession>